<dbReference type="RefSeq" id="WP_109659914.1">
    <property type="nucleotide sequence ID" value="NZ_QGEG01000001.1"/>
</dbReference>
<accession>A0A316L4B3</accession>
<dbReference type="NCBIfam" id="TIGR02167">
    <property type="entry name" value="Liste_lipo_26"/>
    <property type="match status" value="5"/>
</dbReference>
<dbReference type="GO" id="GO:0005509">
    <property type="term" value="F:calcium ion binding"/>
    <property type="evidence" value="ECO:0007669"/>
    <property type="project" value="InterPro"/>
</dbReference>
<feature type="signal peptide" evidence="3">
    <location>
        <begin position="1"/>
        <end position="20"/>
    </location>
</feature>
<keyword evidence="1" id="KW-0812">Transmembrane</keyword>
<reference evidence="5 6" key="1">
    <citation type="submission" date="2018-05" db="EMBL/GenBank/DDBJ databases">
        <title>Complete genome sequence of Flagellimonas aquimarina ECD12 isolated from seaweed Ecklonia cava.</title>
        <authorList>
            <person name="Choi S."/>
            <person name="Seong C."/>
        </authorList>
    </citation>
    <scope>NUCLEOTIDE SEQUENCE [LARGE SCALE GENOMIC DNA]</scope>
    <source>
        <strain evidence="5 6">ECD12</strain>
    </source>
</reference>
<dbReference type="InterPro" id="IPR002126">
    <property type="entry name" value="Cadherin-like_dom"/>
</dbReference>
<dbReference type="PANTHER" id="PTHR24026:SF126">
    <property type="entry name" value="PROTOCADHERIN FAT 4"/>
    <property type="match status" value="1"/>
</dbReference>
<dbReference type="GO" id="GO:0007156">
    <property type="term" value="P:homophilic cell adhesion via plasma membrane adhesion molecules"/>
    <property type="evidence" value="ECO:0007669"/>
    <property type="project" value="InterPro"/>
</dbReference>
<keyword evidence="6" id="KW-1185">Reference proteome</keyword>
<dbReference type="CDD" id="cd11304">
    <property type="entry name" value="Cadherin_repeat"/>
    <property type="match status" value="2"/>
</dbReference>
<evidence type="ECO:0000256" key="3">
    <source>
        <dbReference type="SAM" id="SignalP"/>
    </source>
</evidence>
<comment type="caution">
    <text evidence="5">The sequence shown here is derived from an EMBL/GenBank/DDBJ whole genome shotgun (WGS) entry which is preliminary data.</text>
</comment>
<name>A0A316L4B3_9FLAO</name>
<evidence type="ECO:0000256" key="1">
    <source>
        <dbReference type="ARBA" id="ARBA00022692"/>
    </source>
</evidence>
<keyword evidence="2" id="KW-1133">Transmembrane helix</keyword>
<keyword evidence="3" id="KW-0732">Signal</keyword>
<protein>
    <recommendedName>
        <fullName evidence="4">Cadherin domain-containing protein</fullName>
    </recommendedName>
</protein>
<dbReference type="EMBL" id="QGEG01000001">
    <property type="protein sequence ID" value="PWL39745.1"/>
    <property type="molecule type" value="Genomic_DNA"/>
</dbReference>
<dbReference type="SUPFAM" id="SSF49313">
    <property type="entry name" value="Cadherin-like"/>
    <property type="match status" value="2"/>
</dbReference>
<evidence type="ECO:0000313" key="5">
    <source>
        <dbReference type="EMBL" id="PWL39745.1"/>
    </source>
</evidence>
<dbReference type="Gene3D" id="2.60.40.60">
    <property type="entry name" value="Cadherins"/>
    <property type="match status" value="2"/>
</dbReference>
<dbReference type="GO" id="GO:0005886">
    <property type="term" value="C:plasma membrane"/>
    <property type="evidence" value="ECO:0007669"/>
    <property type="project" value="UniProtKB-SubCell"/>
</dbReference>
<dbReference type="Pfam" id="PF03382">
    <property type="entry name" value="DUF285"/>
    <property type="match status" value="1"/>
</dbReference>
<dbReference type="InterPro" id="IPR015919">
    <property type="entry name" value="Cadherin-like_sf"/>
</dbReference>
<dbReference type="InterPro" id="IPR011889">
    <property type="entry name" value="Liste_lipo_26"/>
</dbReference>
<dbReference type="PANTHER" id="PTHR24026">
    <property type="entry name" value="FAT ATYPICAL CADHERIN-RELATED"/>
    <property type="match status" value="1"/>
</dbReference>
<dbReference type="Proteomes" id="UP000245762">
    <property type="component" value="Unassembled WGS sequence"/>
</dbReference>
<sequence>MKLKNLFCLALFAVAIVSCSKDDGPATPKNSAPVISAQVFSAQDNISDTVVIGTVKAADADEDALTFTIVTNSDALFEITDAGALSLASGKALDFSTKAIHTLGIGVSDGTDSAEATITVNVTNSNAVPVAEAQTFEAEENIADAKAIGTVAATDDGSLTFSIAVNDNDLFEITSAGELSLAEGKTLDFETDQEHTITVAVSDGTHQIEVQVTIEVINVIDTLAEDPASFITTWKTESDNKKIGIGIDTFDQQFDFTIDWGDGTVEDLIPFDTYVVEHIYAVAGTYTVAIQGSFPALDHYNFENITIATPGKLMSIEQWGNIQWQSMFNAFYGCENMVYNATDMPDFSNVTDMSNMFRGAASFNGDISGWDTSNVTGMSYMFRGATSFNGDISGWDTSSVTNMTHMFNGATSFNADISGWDTSNVTGMSYMFRGATSFNGDLSGWDTSSVTNMNHMFDGATTFNEDISVWDTGNVTNMSSMFLGASSFDENLGPWNIGSVNSMSNMLDNSGMSPQNLNATLIGWHAFVDQNNGPADITLGLVGLTACGEESFLAAFALDVNYGWTFVGATFEETCN</sequence>
<dbReference type="PROSITE" id="PS50268">
    <property type="entry name" value="CADHERIN_2"/>
    <property type="match status" value="2"/>
</dbReference>
<evidence type="ECO:0000256" key="2">
    <source>
        <dbReference type="ARBA" id="ARBA00022989"/>
    </source>
</evidence>
<keyword evidence="2" id="KW-0472">Membrane</keyword>
<feature type="domain" description="Cadherin" evidence="4">
    <location>
        <begin position="43"/>
        <end position="131"/>
    </location>
</feature>
<evidence type="ECO:0000313" key="6">
    <source>
        <dbReference type="Proteomes" id="UP000245762"/>
    </source>
</evidence>
<dbReference type="PROSITE" id="PS51257">
    <property type="entry name" value="PROKAR_LIPOPROTEIN"/>
    <property type="match status" value="1"/>
</dbReference>
<dbReference type="AlphaFoldDB" id="A0A316L4B3"/>
<dbReference type="InterPro" id="IPR005046">
    <property type="entry name" value="DUF285"/>
</dbReference>
<organism evidence="5 6">
    <name type="scientific">Flagellimonas aquimarina</name>
    <dbReference type="NCBI Taxonomy" id="2201895"/>
    <lineage>
        <taxon>Bacteria</taxon>
        <taxon>Pseudomonadati</taxon>
        <taxon>Bacteroidota</taxon>
        <taxon>Flavobacteriia</taxon>
        <taxon>Flavobacteriales</taxon>
        <taxon>Flavobacteriaceae</taxon>
        <taxon>Flagellimonas</taxon>
    </lineage>
</organism>
<feature type="domain" description="Cadherin" evidence="4">
    <location>
        <begin position="130"/>
        <end position="229"/>
    </location>
</feature>
<dbReference type="OrthoDB" id="9813840at2"/>
<evidence type="ECO:0000259" key="4">
    <source>
        <dbReference type="PROSITE" id="PS50268"/>
    </source>
</evidence>
<dbReference type="SMART" id="SM00112">
    <property type="entry name" value="CA"/>
    <property type="match status" value="2"/>
</dbReference>
<proteinExistence type="predicted"/>
<gene>
    <name evidence="5" type="ORF">DKG77_02640</name>
</gene>
<feature type="chain" id="PRO_5016273620" description="Cadherin domain-containing protein" evidence="3">
    <location>
        <begin position="21"/>
        <end position="576"/>
    </location>
</feature>